<dbReference type="EMBL" id="CP034759">
    <property type="protein sequence ID" value="QBG35887.1"/>
    <property type="molecule type" value="Genomic_DNA"/>
</dbReference>
<dbReference type="InterPro" id="IPR036052">
    <property type="entry name" value="TrpB-like_PALP_sf"/>
</dbReference>
<evidence type="ECO:0000256" key="1">
    <source>
        <dbReference type="ARBA" id="ARBA00001933"/>
    </source>
</evidence>
<dbReference type="PANTHER" id="PTHR43780:SF2">
    <property type="entry name" value="1-AMINOCYCLOPROPANE-1-CARBOXYLATE DEAMINASE-RELATED"/>
    <property type="match status" value="1"/>
</dbReference>
<sequence>MQQPAEQLLANSPIQACHFHGHKVFIKRDDLLHAQFSGNKARKFAYFLAHDFPNVKTLVGYGSVQANSLYSLAALAKLKGWQLNFYSKPIPHWLKAQPTGNYSAALKLGAKIIEVKELTSNLEAYVQSLDFDRNHLSVPEGGRCQEAAFGVKQLANELIQQCQELELNNPVFMLPAGTGTTALYLQKYLPFQVMTCACVGTPDYLKQQFNELDTNSTHWPTILPSRKKYHFGKLYAEFYQIWQQLKAQTGIEFELLYDPLGWLCLLDFLKARKSNQDIIYIHQGGLVGNQSMLPRYQLKYPQESAK</sequence>
<reference evidence="5 6" key="1">
    <citation type="submission" date="2018-12" db="EMBL/GenBank/DDBJ databases">
        <title>Complete genome of Litorilituus sediminis.</title>
        <authorList>
            <person name="Liu A."/>
            <person name="Rong J."/>
        </authorList>
    </citation>
    <scope>NUCLEOTIDE SEQUENCE [LARGE SCALE GENOMIC DNA]</scope>
    <source>
        <strain evidence="5 6">JCM 17549</strain>
    </source>
</reference>
<proteinExistence type="inferred from homology"/>
<feature type="modified residue" description="N6-(pyridoxal phosphate)lysine" evidence="4">
    <location>
        <position position="40"/>
    </location>
</feature>
<dbReference type="SUPFAM" id="SSF53686">
    <property type="entry name" value="Tryptophan synthase beta subunit-like PLP-dependent enzymes"/>
    <property type="match status" value="1"/>
</dbReference>
<gene>
    <name evidence="5" type="ORF">EMK97_09240</name>
</gene>
<evidence type="ECO:0000256" key="4">
    <source>
        <dbReference type="PIRSR" id="PIRSR006278-2"/>
    </source>
</evidence>
<dbReference type="Proteomes" id="UP000290244">
    <property type="component" value="Chromosome"/>
</dbReference>
<dbReference type="InterPro" id="IPR027278">
    <property type="entry name" value="ACCD_DCysDesulf"/>
</dbReference>
<evidence type="ECO:0000313" key="6">
    <source>
        <dbReference type="Proteomes" id="UP000290244"/>
    </source>
</evidence>
<evidence type="ECO:0000256" key="2">
    <source>
        <dbReference type="ARBA" id="ARBA00008639"/>
    </source>
</evidence>
<dbReference type="PIRSF" id="PIRSF006278">
    <property type="entry name" value="ACCD_DCysDesulf"/>
    <property type="match status" value="1"/>
</dbReference>
<dbReference type="GO" id="GO:0019148">
    <property type="term" value="F:D-cysteine desulfhydrase activity"/>
    <property type="evidence" value="ECO:0007669"/>
    <property type="project" value="TreeGrafter"/>
</dbReference>
<dbReference type="Gene3D" id="3.40.50.1100">
    <property type="match status" value="2"/>
</dbReference>
<dbReference type="KEGG" id="lsd:EMK97_09240"/>
<dbReference type="PANTHER" id="PTHR43780">
    <property type="entry name" value="1-AMINOCYCLOPROPANE-1-CARBOXYLATE DEAMINASE-RELATED"/>
    <property type="match status" value="1"/>
</dbReference>
<accession>A0A4P6P8R9</accession>
<comment type="cofactor">
    <cofactor evidence="1">
        <name>pyridoxal 5'-phosphate</name>
        <dbReference type="ChEBI" id="CHEBI:597326"/>
    </cofactor>
</comment>
<evidence type="ECO:0000313" key="5">
    <source>
        <dbReference type="EMBL" id="QBG35887.1"/>
    </source>
</evidence>
<dbReference type="RefSeq" id="WP_130601500.1">
    <property type="nucleotide sequence ID" value="NZ_CP034759.1"/>
</dbReference>
<evidence type="ECO:0000256" key="3">
    <source>
        <dbReference type="ARBA" id="ARBA00022898"/>
    </source>
</evidence>
<name>A0A4P6P8R9_9GAMM</name>
<comment type="similarity">
    <text evidence="2">Belongs to the ACC deaminase/D-cysteine desulfhydrase family.</text>
</comment>
<dbReference type="OrthoDB" id="9801249at2"/>
<organism evidence="5 6">
    <name type="scientific">Litorilituus sediminis</name>
    <dbReference type="NCBI Taxonomy" id="718192"/>
    <lineage>
        <taxon>Bacteria</taxon>
        <taxon>Pseudomonadati</taxon>
        <taxon>Pseudomonadota</taxon>
        <taxon>Gammaproteobacteria</taxon>
        <taxon>Alteromonadales</taxon>
        <taxon>Colwelliaceae</taxon>
        <taxon>Litorilituus</taxon>
    </lineage>
</organism>
<keyword evidence="6" id="KW-1185">Reference proteome</keyword>
<keyword evidence="3 4" id="KW-0663">Pyridoxal phosphate</keyword>
<protein>
    <submittedName>
        <fullName evidence="5">1-aminocyclopropane-1-carboxylate deaminase/D-cysteine desulfhydrase</fullName>
    </submittedName>
</protein>
<dbReference type="AlphaFoldDB" id="A0A4P6P8R9"/>